<organism evidence="1 2">
    <name type="scientific">Pukyongiella litopenaei</name>
    <dbReference type="NCBI Taxonomy" id="2605946"/>
    <lineage>
        <taxon>Bacteria</taxon>
        <taxon>Pseudomonadati</taxon>
        <taxon>Pseudomonadota</taxon>
        <taxon>Alphaproteobacteria</taxon>
        <taxon>Rhodobacterales</taxon>
        <taxon>Paracoccaceae</taxon>
        <taxon>Pukyongiella</taxon>
    </lineage>
</organism>
<dbReference type="SUPFAM" id="SSF52540">
    <property type="entry name" value="P-loop containing nucleoside triphosphate hydrolases"/>
    <property type="match status" value="1"/>
</dbReference>
<reference evidence="2" key="1">
    <citation type="submission" date="2018-03" db="EMBL/GenBank/DDBJ databases">
        <title>Genomic analysis of the strain SH-1 isolated from shrimp intestine.</title>
        <authorList>
            <person name="Kim Y.-S."/>
            <person name="Kim S.-E."/>
            <person name="Kim K.-H."/>
        </authorList>
    </citation>
    <scope>NUCLEOTIDE SEQUENCE [LARGE SCALE GENOMIC DNA]</scope>
    <source>
        <strain evidence="2">SH-1</strain>
    </source>
</reference>
<dbReference type="InterPro" id="IPR027417">
    <property type="entry name" value="P-loop_NTPase"/>
</dbReference>
<accession>A0A2S0MMD3</accession>
<keyword evidence="2" id="KW-1185">Reference proteome</keyword>
<name>A0A2S0MMD3_9RHOB</name>
<dbReference type="Gene3D" id="3.40.50.300">
    <property type="entry name" value="P-loop containing nucleotide triphosphate hydrolases"/>
    <property type="match status" value="1"/>
</dbReference>
<protein>
    <recommendedName>
        <fullName evidence="3">Protein ImuA</fullName>
    </recommendedName>
</protein>
<proteinExistence type="predicted"/>
<dbReference type="EMBL" id="CP027665">
    <property type="protein sequence ID" value="AVO37045.1"/>
    <property type="molecule type" value="Genomic_DNA"/>
</dbReference>
<gene>
    <name evidence="1" type="ORF">C6Y53_04560</name>
</gene>
<evidence type="ECO:0000313" key="1">
    <source>
        <dbReference type="EMBL" id="AVO37045.1"/>
    </source>
</evidence>
<dbReference type="KEGG" id="thas:C6Y53_04560"/>
<sequence>MPTRLHIPSGSRPRPALTLGDGIALTRARVHEACGPARWTFAMWLAGRVMGRAAGPVLWIAPSWSAEGLHPAGILPWADPARVLLVRPDRAPDLLWCAEEALRSGAAPLVVAELPEPPPLTPVRRLHLAAETGAEAAPKGAAPLGLLLTPGDGGAAGAESRWHMAGRHDPPGRAWQLERRRARSAPPKAWIARPARRDSGRIGMQITAA</sequence>
<evidence type="ECO:0000313" key="2">
    <source>
        <dbReference type="Proteomes" id="UP000237655"/>
    </source>
</evidence>
<dbReference type="AlphaFoldDB" id="A0A2S0MMD3"/>
<dbReference type="Proteomes" id="UP000237655">
    <property type="component" value="Chromosome"/>
</dbReference>
<evidence type="ECO:0008006" key="3">
    <source>
        <dbReference type="Google" id="ProtNLM"/>
    </source>
</evidence>
<dbReference type="RefSeq" id="WP_106471359.1">
    <property type="nucleotide sequence ID" value="NZ_CP027665.1"/>
</dbReference>